<sequence>MQAKSLVAGVVSAVFLGATVWGASMLVSSGVTQPVFHHAPAPAAVAAELGR</sequence>
<comment type="caution">
    <text evidence="1">The sequence shown here is derived from an EMBL/GenBank/DDBJ whole genome shotgun (WGS) entry which is preliminary data.</text>
</comment>
<evidence type="ECO:0000313" key="2">
    <source>
        <dbReference type="Proteomes" id="UP001597286"/>
    </source>
</evidence>
<gene>
    <name evidence="1" type="ORF">ACFSJG_12255</name>
</gene>
<organism evidence="1 2">
    <name type="scientific">Rhodococcus gannanensis</name>
    <dbReference type="NCBI Taxonomy" id="1960308"/>
    <lineage>
        <taxon>Bacteria</taxon>
        <taxon>Bacillati</taxon>
        <taxon>Actinomycetota</taxon>
        <taxon>Actinomycetes</taxon>
        <taxon>Mycobacteriales</taxon>
        <taxon>Nocardiaceae</taxon>
        <taxon>Rhodococcus</taxon>
    </lineage>
</organism>
<protein>
    <submittedName>
        <fullName evidence="1">Uncharacterized protein</fullName>
    </submittedName>
</protein>
<name>A0ABW4P3D1_9NOCA</name>
<dbReference type="RefSeq" id="WP_378485497.1">
    <property type="nucleotide sequence ID" value="NZ_JBHUFB010000010.1"/>
</dbReference>
<accession>A0ABW4P3D1</accession>
<keyword evidence="2" id="KW-1185">Reference proteome</keyword>
<reference evidence="2" key="1">
    <citation type="journal article" date="2019" name="Int. J. Syst. Evol. Microbiol.">
        <title>The Global Catalogue of Microorganisms (GCM) 10K type strain sequencing project: providing services to taxonomists for standard genome sequencing and annotation.</title>
        <authorList>
            <consortium name="The Broad Institute Genomics Platform"/>
            <consortium name="The Broad Institute Genome Sequencing Center for Infectious Disease"/>
            <person name="Wu L."/>
            <person name="Ma J."/>
        </authorList>
    </citation>
    <scope>NUCLEOTIDE SEQUENCE [LARGE SCALE GENOMIC DNA]</scope>
    <source>
        <strain evidence="2">DT72</strain>
    </source>
</reference>
<evidence type="ECO:0000313" key="1">
    <source>
        <dbReference type="EMBL" id="MFD1812992.1"/>
    </source>
</evidence>
<dbReference type="Proteomes" id="UP001597286">
    <property type="component" value="Unassembled WGS sequence"/>
</dbReference>
<dbReference type="EMBL" id="JBHUFB010000010">
    <property type="protein sequence ID" value="MFD1812992.1"/>
    <property type="molecule type" value="Genomic_DNA"/>
</dbReference>
<proteinExistence type="predicted"/>